<name>A0ABU3Q071_9ACTN</name>
<evidence type="ECO:0000313" key="2">
    <source>
        <dbReference type="EMBL" id="MDT9594865.1"/>
    </source>
</evidence>
<keyword evidence="3" id="KW-1185">Reference proteome</keyword>
<feature type="domain" description="AAA+ ATPase" evidence="1">
    <location>
        <begin position="43"/>
        <end position="240"/>
    </location>
</feature>
<evidence type="ECO:0000313" key="3">
    <source>
        <dbReference type="Proteomes" id="UP001268542"/>
    </source>
</evidence>
<protein>
    <submittedName>
        <fullName evidence="2">AAA family ATPase</fullName>
    </submittedName>
</protein>
<dbReference type="InterPro" id="IPR027417">
    <property type="entry name" value="P-loop_NTPase"/>
</dbReference>
<reference evidence="2 3" key="1">
    <citation type="submission" date="2023-08" db="EMBL/GenBank/DDBJ databases">
        <title>Nocardioides seae sp. nov., a bacterium isolated from a soil.</title>
        <authorList>
            <person name="Wang X."/>
        </authorList>
    </citation>
    <scope>NUCLEOTIDE SEQUENCE [LARGE SCALE GENOMIC DNA]</scope>
    <source>
        <strain evidence="2 3">YZH12</strain>
    </source>
</reference>
<dbReference type="Proteomes" id="UP001268542">
    <property type="component" value="Unassembled WGS sequence"/>
</dbReference>
<comment type="caution">
    <text evidence="2">The sequence shown here is derived from an EMBL/GenBank/DDBJ whole genome shotgun (WGS) entry which is preliminary data.</text>
</comment>
<organism evidence="2 3">
    <name type="scientific">Nocardioides imazamoxiresistens</name>
    <dbReference type="NCBI Taxonomy" id="3231893"/>
    <lineage>
        <taxon>Bacteria</taxon>
        <taxon>Bacillati</taxon>
        <taxon>Actinomycetota</taxon>
        <taxon>Actinomycetes</taxon>
        <taxon>Propionibacteriales</taxon>
        <taxon>Nocardioidaceae</taxon>
        <taxon>Nocardioides</taxon>
    </lineage>
</organism>
<dbReference type="EMBL" id="JAVYII010000008">
    <property type="protein sequence ID" value="MDT9594865.1"/>
    <property type="molecule type" value="Genomic_DNA"/>
</dbReference>
<dbReference type="InterPro" id="IPR003593">
    <property type="entry name" value="AAA+_ATPase"/>
</dbReference>
<sequence length="419" mass="43157">MSVIDSPYVPGFGARPVVMVGREAQLSRAGASLSRSANAGAAAPSVMVLIGTRGMGKTVTLAAIADDARARGFATAEVVFDSVSDTVRLVAARVAGAVAPYEREGRLVEGWRRIRARLESLSIEVSAGIVRVGRERSEGGRAGRETAQDRDVLTALLVEGAQAVLAGGGTGLVLLVDELQEAQHDHLVVLANALQTALSTGAGAPLAVFAAGLPSTPERVTAAASFTERFDFRVLGRLSNDAAQRALLEPALQVGVSWDPSAADRVVEAAGGSPYLIQKIGDEAWLAASPDRGAVIGGAVVDVALAEASASLAVGMFRGRWTKATPAEQAVMAAVAHVQGPDGVALSRDISEALGRTTPQWSVARKGVIDKGLVEAVGTGRLRFTMPGFAAFVRDMAGLGTGGTLDRRRPPGITQGTDA</sequence>
<proteinExistence type="predicted"/>
<dbReference type="SUPFAM" id="SSF52540">
    <property type="entry name" value="P-loop containing nucleoside triphosphate hydrolases"/>
    <property type="match status" value="1"/>
</dbReference>
<dbReference type="Gene3D" id="3.40.50.300">
    <property type="entry name" value="P-loop containing nucleotide triphosphate hydrolases"/>
    <property type="match status" value="1"/>
</dbReference>
<evidence type="ECO:0000259" key="1">
    <source>
        <dbReference type="SMART" id="SM00382"/>
    </source>
</evidence>
<accession>A0ABU3Q071</accession>
<dbReference type="Pfam" id="PF13191">
    <property type="entry name" value="AAA_16"/>
    <property type="match status" value="1"/>
</dbReference>
<dbReference type="RefSeq" id="WP_315735053.1">
    <property type="nucleotide sequence ID" value="NZ_JAVYII010000008.1"/>
</dbReference>
<gene>
    <name evidence="2" type="ORF">RDV89_17385</name>
</gene>
<dbReference type="InterPro" id="IPR041664">
    <property type="entry name" value="AAA_16"/>
</dbReference>
<dbReference type="SMART" id="SM00382">
    <property type="entry name" value="AAA"/>
    <property type="match status" value="1"/>
</dbReference>